<accession>A0A086MR53</accession>
<evidence type="ECO:0000256" key="1">
    <source>
        <dbReference type="SAM" id="Phobius"/>
    </source>
</evidence>
<evidence type="ECO:0000313" key="3">
    <source>
        <dbReference type="Proteomes" id="UP000029095"/>
    </source>
</evidence>
<protein>
    <submittedName>
        <fullName evidence="2">Uncharacterized protein</fullName>
    </submittedName>
</protein>
<keyword evidence="1" id="KW-0472">Membrane</keyword>
<keyword evidence="3" id="KW-1185">Reference proteome</keyword>
<keyword evidence="1" id="KW-0812">Transmembrane</keyword>
<feature type="transmembrane region" description="Helical" evidence="1">
    <location>
        <begin position="28"/>
        <end position="44"/>
    </location>
</feature>
<feature type="transmembrane region" description="Helical" evidence="1">
    <location>
        <begin position="64"/>
        <end position="85"/>
    </location>
</feature>
<keyword evidence="1" id="KW-1133">Transmembrane helix</keyword>
<evidence type="ECO:0000313" key="2">
    <source>
        <dbReference type="EMBL" id="KFG71371.1"/>
    </source>
</evidence>
<dbReference type="Proteomes" id="UP000029095">
    <property type="component" value="Unassembled WGS sequence"/>
</dbReference>
<dbReference type="EMBL" id="JNFQ01000007">
    <property type="protein sequence ID" value="KFG71371.1"/>
    <property type="molecule type" value="Genomic_DNA"/>
</dbReference>
<organism evidence="2 3">
    <name type="scientific">Streptomyces mutabilis</name>
    <dbReference type="NCBI Taxonomy" id="67332"/>
    <lineage>
        <taxon>Bacteria</taxon>
        <taxon>Bacillati</taxon>
        <taxon>Actinomycetota</taxon>
        <taxon>Actinomycetes</taxon>
        <taxon>Kitasatosporales</taxon>
        <taxon>Streptomycetaceae</taxon>
        <taxon>Streptomyces</taxon>
    </lineage>
</organism>
<feature type="transmembrane region" description="Helical" evidence="1">
    <location>
        <begin position="137"/>
        <end position="160"/>
    </location>
</feature>
<reference evidence="2 3" key="1">
    <citation type="submission" date="2014-05" db="EMBL/GenBank/DDBJ databases">
        <title>Complete genome sequence of the Streptomyces mutabilis TRM45540.</title>
        <authorList>
            <person name="Luo X."/>
            <person name="Zhang L."/>
        </authorList>
    </citation>
    <scope>NUCLEOTIDE SEQUENCE [LARGE SCALE GENOMIC DNA]</scope>
    <source>
        <strain evidence="2 3">TRM45540</strain>
    </source>
</reference>
<feature type="transmembrane region" description="Helical" evidence="1">
    <location>
        <begin position="97"/>
        <end position="117"/>
    </location>
</feature>
<comment type="caution">
    <text evidence="2">The sequence shown here is derived from an EMBL/GenBank/DDBJ whole genome shotgun (WGS) entry which is preliminary data.</text>
</comment>
<feature type="transmembrane region" description="Helical" evidence="1">
    <location>
        <begin position="172"/>
        <end position="190"/>
    </location>
</feature>
<name>A0A086MR53_9ACTN</name>
<gene>
    <name evidence="2" type="ORF">FM21_34305</name>
</gene>
<dbReference type="HOGENOM" id="CLU_068458_0_0_11"/>
<feature type="transmembrane region" description="Helical" evidence="1">
    <location>
        <begin position="202"/>
        <end position="220"/>
    </location>
</feature>
<dbReference type="AlphaFoldDB" id="A0A086MR53"/>
<proteinExistence type="predicted"/>
<sequence length="248" mass="26811">MLPFTLASRVFRPARPGRLTDRAIETAQMMRTVIGVAATIWMVYAYPLQQSVSSFAQDKLAETLISTGVLIVAGPLALVVFVAAARPPGRAVYVRRLSGPATSFGALLATVLLLFLLLQNSGGARLALQLGPFRFVFLLVALAAVLFAVPFGLASAFLCVHYVSRTGDVHEVLPPLLAPLLVWVMFGFQLADGPPVAAPQAVQYLFLFGPPLSVTLLSAWELRRLRTQFGVTVRGALHRGHRPTPTPW</sequence>